<accession>A0ABQ0YEM9</accession>
<keyword evidence="3" id="KW-1185">Reference proteome</keyword>
<gene>
    <name evidence="2" type="ORF">RAJCM14343_0224</name>
</gene>
<evidence type="ECO:0000313" key="2">
    <source>
        <dbReference type="EMBL" id="GES34980.1"/>
    </source>
</evidence>
<evidence type="ECO:0000256" key="1">
    <source>
        <dbReference type="SAM" id="MobiDB-lite"/>
    </source>
</evidence>
<reference evidence="2 3" key="1">
    <citation type="journal article" date="2018" name="Biodegradation">
        <title>1,4-Dioxane degradation characteristics of Rhodococcus aetherivorans JCM 14343.</title>
        <authorList>
            <person name="Inoue D."/>
            <person name="Tsunoda T."/>
            <person name="Yamamoto N."/>
            <person name="Ike M."/>
            <person name="Sei K."/>
        </authorList>
    </citation>
    <scope>NUCLEOTIDE SEQUENCE [LARGE SCALE GENOMIC DNA]</scope>
    <source>
        <strain evidence="2 3">JCM 14343</strain>
    </source>
</reference>
<sequence length="78" mass="8025">MTRRPAAGDGSTAPRPDRSSSNPVRSSRFSRPARSLCARFSGSGGPVRAVHPATRSPTPAGGLVDATACDDPPPRQIA</sequence>
<dbReference type="Proteomes" id="UP000325466">
    <property type="component" value="Unassembled WGS sequence"/>
</dbReference>
<feature type="region of interest" description="Disordered" evidence="1">
    <location>
        <begin position="1"/>
        <end position="78"/>
    </location>
</feature>
<organism evidence="2 3">
    <name type="scientific">Rhodococcus aetherivorans</name>
    <dbReference type="NCBI Taxonomy" id="191292"/>
    <lineage>
        <taxon>Bacteria</taxon>
        <taxon>Bacillati</taxon>
        <taxon>Actinomycetota</taxon>
        <taxon>Actinomycetes</taxon>
        <taxon>Mycobacteriales</taxon>
        <taxon>Nocardiaceae</taxon>
        <taxon>Rhodococcus</taxon>
    </lineage>
</organism>
<comment type="caution">
    <text evidence="2">The sequence shown here is derived from an EMBL/GenBank/DDBJ whole genome shotgun (WGS) entry which is preliminary data.</text>
</comment>
<proteinExistence type="predicted"/>
<feature type="compositionally biased region" description="Low complexity" evidence="1">
    <location>
        <begin position="19"/>
        <end position="32"/>
    </location>
</feature>
<dbReference type="EMBL" id="BLAH01000006">
    <property type="protein sequence ID" value="GES34980.1"/>
    <property type="molecule type" value="Genomic_DNA"/>
</dbReference>
<name>A0ABQ0YEM9_9NOCA</name>
<evidence type="ECO:0000313" key="3">
    <source>
        <dbReference type="Proteomes" id="UP000325466"/>
    </source>
</evidence>
<protein>
    <submittedName>
        <fullName evidence="2">Uncharacterized protein</fullName>
    </submittedName>
</protein>